<organism evidence="2 3">
    <name type="scientific">Candidatus Lucifugimonas marina</name>
    <dbReference type="NCBI Taxonomy" id="3038979"/>
    <lineage>
        <taxon>Bacteria</taxon>
        <taxon>Bacillati</taxon>
        <taxon>Chloroflexota</taxon>
        <taxon>Dehalococcoidia</taxon>
        <taxon>SAR202 cluster</taxon>
        <taxon>Candidatus Lucifugimonadales</taxon>
        <taxon>Candidatus Lucifugimonadaceae</taxon>
        <taxon>Candidatus Lucifugimonas</taxon>
    </lineage>
</organism>
<reference evidence="2" key="2">
    <citation type="journal article" date="2023" name="Nat. Commun.">
        <title>Cultivation of marine bacteria of the SAR202 clade.</title>
        <authorList>
            <person name="Lim Y."/>
            <person name="Seo J.H."/>
            <person name="Giovannoni S.J."/>
            <person name="Kang I."/>
            <person name="Cho J.C."/>
        </authorList>
    </citation>
    <scope>NUCLEOTIDE SEQUENCE</scope>
    <source>
        <strain evidence="2">JH1073</strain>
    </source>
</reference>
<dbReference type="RefSeq" id="WP_342823442.1">
    <property type="nucleotide sequence ID" value="NZ_CP046146.1"/>
</dbReference>
<accession>A0AAJ6CV67</accession>
<dbReference type="EMBL" id="WMBE01000001">
    <property type="protein sequence ID" value="MDG0865665.1"/>
    <property type="molecule type" value="Genomic_DNA"/>
</dbReference>
<dbReference type="AlphaFoldDB" id="A0AAJ6CV67"/>
<evidence type="ECO:0000313" key="2">
    <source>
        <dbReference type="EMBL" id="WFG39590.1"/>
    </source>
</evidence>
<keyword evidence="3" id="KW-1185">Reference proteome</keyword>
<dbReference type="Proteomes" id="UP001219901">
    <property type="component" value="Chromosome"/>
</dbReference>
<name>A0AAJ6CV67_9CHLR</name>
<evidence type="ECO:0000313" key="4">
    <source>
        <dbReference type="Proteomes" id="UP001321249"/>
    </source>
</evidence>
<evidence type="ECO:0000313" key="1">
    <source>
        <dbReference type="EMBL" id="MDG0865665.1"/>
    </source>
</evidence>
<proteinExistence type="predicted"/>
<gene>
    <name evidence="1" type="ORF">GKO46_01075</name>
    <name evidence="2" type="ORF">GKO48_08150</name>
</gene>
<dbReference type="Proteomes" id="UP001321249">
    <property type="component" value="Unassembled WGS sequence"/>
</dbReference>
<reference evidence="3 4" key="1">
    <citation type="submission" date="2019-11" db="EMBL/GenBank/DDBJ databases">
        <authorList>
            <person name="Cho J.-C."/>
        </authorList>
    </citation>
    <scope>NUCLEOTIDE SEQUENCE [LARGE SCALE GENOMIC DNA]</scope>
    <source>
        <strain evidence="2 3">JH1073</strain>
        <strain evidence="1 4">JH702</strain>
    </source>
</reference>
<sequence>MVLEMAGKTDPGLFKAGVGRAVITPPIGFVIDGPEHGSRVSTGILDDLLVRAIVLESKGTRVVLVSLDVWGISPALSTAIKTSAGKAAGVAATSVWLTATGNATSPPLWRDDPQYATYAAYLPDQVAGAVTAAVGSLEPASMGSTGTLLPDVSTFVEGPGRPGNAALFVMAIDRADGSGIARLLNFACPASILGSSTQWTADYPGYASWALEQNGGGLTLFSQAPSHDIRPYDWWDDNAEPSHPERVPQDVHAMGLLLATQAANGAADTTQRRNVEVEIRTDEEAGIQVMQIGDAYFVSTDKPQPNKFARRFRRDLPHSNTFVAANLSGGMFDDKATFDARAIKRGTAILKELGAS</sequence>
<protein>
    <submittedName>
        <fullName evidence="2">Uncharacterized protein</fullName>
    </submittedName>
</protein>
<dbReference type="EMBL" id="CP046147">
    <property type="protein sequence ID" value="WFG39590.1"/>
    <property type="molecule type" value="Genomic_DNA"/>
</dbReference>
<reference evidence="3" key="3">
    <citation type="submission" date="2023-06" db="EMBL/GenBank/DDBJ databases">
        <title>Pangenomics reveal diversification of enzyme families and niche specialization in globally abundant SAR202 bacteria.</title>
        <authorList>
            <person name="Saw J.H.W."/>
        </authorList>
    </citation>
    <scope>NUCLEOTIDE SEQUENCE [LARGE SCALE GENOMIC DNA]</scope>
    <source>
        <strain evidence="3">JH1073</strain>
    </source>
</reference>
<evidence type="ECO:0000313" key="3">
    <source>
        <dbReference type="Proteomes" id="UP001219901"/>
    </source>
</evidence>